<dbReference type="EMBL" id="BSXG01000155">
    <property type="protein sequence ID" value="GME49509.1"/>
    <property type="molecule type" value="Genomic_DNA"/>
</dbReference>
<name>A0ACB5SN99_9PEZI</name>
<proteinExistence type="predicted"/>
<dbReference type="Proteomes" id="UP001165186">
    <property type="component" value="Unassembled WGS sequence"/>
</dbReference>
<evidence type="ECO:0000313" key="1">
    <source>
        <dbReference type="EMBL" id="GME49509.1"/>
    </source>
</evidence>
<comment type="caution">
    <text evidence="1">The sequence shown here is derived from an EMBL/GenBank/DDBJ whole genome shotgun (WGS) entry which is preliminary data.</text>
</comment>
<keyword evidence="2" id="KW-1185">Reference proteome</keyword>
<accession>A0ACB5SN99</accession>
<organism evidence="1 2">
    <name type="scientific">Neofusicoccum parvum</name>
    <dbReference type="NCBI Taxonomy" id="310453"/>
    <lineage>
        <taxon>Eukaryota</taxon>
        <taxon>Fungi</taxon>
        <taxon>Dikarya</taxon>
        <taxon>Ascomycota</taxon>
        <taxon>Pezizomycotina</taxon>
        <taxon>Dothideomycetes</taxon>
        <taxon>Dothideomycetes incertae sedis</taxon>
        <taxon>Botryosphaeriales</taxon>
        <taxon>Botryosphaeriaceae</taxon>
        <taxon>Neofusicoccum</taxon>
    </lineage>
</organism>
<gene>
    <name evidence="1" type="primary">g1308</name>
    <name evidence="1" type="ORF">NpPPO83_00001308</name>
</gene>
<evidence type="ECO:0000313" key="2">
    <source>
        <dbReference type="Proteomes" id="UP001165186"/>
    </source>
</evidence>
<sequence>MTDTEKDANIDTLFATFIDASHILHCHGVVDAYGHISVRNPQNPSTFFMSQNLAPALINSRADIVEYYISDASPVDRNARPGYSERCIHSEILKRYPGVNSVVHSHCADVLPYCVSSVPLKPTIHMAGFLSSPVPLWDISPHYTAADRRHDLLVRTPQLGAALASAFSTDHAITTLSSSPAAAAAGPTDNHPLPAHTTLLMRGHGFTTAAPSVRAAVFQSIYTAVAARTQTSALAIQNAFSVADIVGRGGGGGAPREGVDEETGLLCLSEDEARGAWEMNRETVGRPWGLWVREVRCGALYRNDEVGMGEDPDFVRV</sequence>
<reference evidence="1" key="1">
    <citation type="submission" date="2024-09" db="EMBL/GenBank/DDBJ databases">
        <title>Draft Genome Sequences of Neofusicoccum parvum.</title>
        <authorList>
            <person name="Ashida A."/>
            <person name="Camagna M."/>
            <person name="Tanaka A."/>
            <person name="Takemoto D."/>
        </authorList>
    </citation>
    <scope>NUCLEOTIDE SEQUENCE</scope>
    <source>
        <strain evidence="1">PPO83</strain>
    </source>
</reference>
<protein>
    <submittedName>
        <fullName evidence="1">Class II aldolase protein</fullName>
    </submittedName>
</protein>